<evidence type="ECO:0000259" key="11">
    <source>
        <dbReference type="Pfam" id="PF01095"/>
    </source>
</evidence>
<evidence type="ECO:0000256" key="8">
    <source>
        <dbReference type="ARBA" id="ARBA00047928"/>
    </source>
</evidence>
<proteinExistence type="inferred from homology"/>
<dbReference type="AlphaFoldDB" id="A0A7J6I6Y3"/>
<feature type="domain" description="Pectinesterase catalytic" evidence="11">
    <location>
        <begin position="114"/>
        <end position="367"/>
    </location>
</feature>
<evidence type="ECO:0000256" key="1">
    <source>
        <dbReference type="ARBA" id="ARBA00004191"/>
    </source>
</evidence>
<evidence type="ECO:0000256" key="3">
    <source>
        <dbReference type="ARBA" id="ARBA00008891"/>
    </source>
</evidence>
<keyword evidence="7 10" id="KW-0063">Aspartyl esterase</keyword>
<evidence type="ECO:0000313" key="12">
    <source>
        <dbReference type="EMBL" id="KAF4403317.1"/>
    </source>
</evidence>
<protein>
    <recommendedName>
        <fullName evidence="4 10">Pectinesterase</fullName>
        <ecNumber evidence="4 10">3.1.1.11</ecNumber>
    </recommendedName>
</protein>
<dbReference type="GO" id="GO:0045490">
    <property type="term" value="P:pectin catabolic process"/>
    <property type="evidence" value="ECO:0007669"/>
    <property type="project" value="UniProtKB-UniRule"/>
</dbReference>
<evidence type="ECO:0000256" key="4">
    <source>
        <dbReference type="ARBA" id="ARBA00013229"/>
    </source>
</evidence>
<dbReference type="PROSITE" id="PS00503">
    <property type="entry name" value="PECTINESTERASE_2"/>
    <property type="match status" value="1"/>
</dbReference>
<evidence type="ECO:0000256" key="7">
    <source>
        <dbReference type="ARBA" id="ARBA00023085"/>
    </source>
</evidence>
<dbReference type="EMBL" id="JAATIQ010000004">
    <property type="protein sequence ID" value="KAF4403317.1"/>
    <property type="molecule type" value="Genomic_DNA"/>
</dbReference>
<comment type="catalytic activity">
    <reaction evidence="8 10">
        <text>[(1-&gt;4)-alpha-D-galacturonosyl methyl ester](n) + n H2O = [(1-&gt;4)-alpha-D-galacturonosyl](n) + n methanol + n H(+)</text>
        <dbReference type="Rhea" id="RHEA:22380"/>
        <dbReference type="Rhea" id="RHEA-COMP:14570"/>
        <dbReference type="Rhea" id="RHEA-COMP:14573"/>
        <dbReference type="ChEBI" id="CHEBI:15377"/>
        <dbReference type="ChEBI" id="CHEBI:15378"/>
        <dbReference type="ChEBI" id="CHEBI:17790"/>
        <dbReference type="ChEBI" id="CHEBI:140522"/>
        <dbReference type="ChEBI" id="CHEBI:140523"/>
        <dbReference type="EC" id="3.1.1.11"/>
    </reaction>
</comment>
<comment type="pathway">
    <text evidence="2 10">Glycan metabolism; pectin degradation; 2-dehydro-3-deoxy-D-gluconate from pectin: step 1/5.</text>
</comment>
<dbReference type="SUPFAM" id="SSF51126">
    <property type="entry name" value="Pectin lyase-like"/>
    <property type="match status" value="1"/>
</dbReference>
<dbReference type="Proteomes" id="UP000583929">
    <property type="component" value="Unassembled WGS sequence"/>
</dbReference>
<dbReference type="InterPro" id="IPR011050">
    <property type="entry name" value="Pectin_lyase_fold/virulence"/>
</dbReference>
<dbReference type="PANTHER" id="PTHR31321:SF73">
    <property type="entry name" value="PECTINESTERASE 14-RELATED"/>
    <property type="match status" value="1"/>
</dbReference>
<dbReference type="PANTHER" id="PTHR31321">
    <property type="entry name" value="ACYL-COA THIOESTER HYDROLASE YBHC-RELATED"/>
    <property type="match status" value="1"/>
</dbReference>
<dbReference type="InterPro" id="IPR033131">
    <property type="entry name" value="Pectinesterase_Asp_AS"/>
</dbReference>
<dbReference type="Gene3D" id="2.160.20.10">
    <property type="entry name" value="Single-stranded right-handed beta-helix, Pectin lyase-like"/>
    <property type="match status" value="1"/>
</dbReference>
<reference evidence="12 13" key="1">
    <citation type="journal article" date="2020" name="bioRxiv">
        <title>Sequence and annotation of 42 cannabis genomes reveals extensive copy number variation in cannabinoid synthesis and pathogen resistance genes.</title>
        <authorList>
            <person name="Mckernan K.J."/>
            <person name="Helbert Y."/>
            <person name="Kane L.T."/>
            <person name="Ebling H."/>
            <person name="Zhang L."/>
            <person name="Liu B."/>
            <person name="Eaton Z."/>
            <person name="Mclaughlin S."/>
            <person name="Kingan S."/>
            <person name="Baybayan P."/>
            <person name="Concepcion G."/>
            <person name="Jordan M."/>
            <person name="Riva A."/>
            <person name="Barbazuk W."/>
            <person name="Harkins T."/>
        </authorList>
    </citation>
    <scope>NUCLEOTIDE SEQUENCE [LARGE SCALE GENOMIC DNA]</scope>
    <source>
        <strain evidence="13">cv. Jamaican Lion 4</strain>
        <tissue evidence="12">Leaf</tissue>
    </source>
</reference>
<accession>A0A7J6I6Y3</accession>
<evidence type="ECO:0000256" key="9">
    <source>
        <dbReference type="PROSITE-ProRule" id="PRU10040"/>
    </source>
</evidence>
<evidence type="ECO:0000256" key="10">
    <source>
        <dbReference type="RuleBase" id="RU000589"/>
    </source>
</evidence>
<evidence type="ECO:0000313" key="13">
    <source>
        <dbReference type="Proteomes" id="UP000583929"/>
    </source>
</evidence>
<organism evidence="12 13">
    <name type="scientific">Cannabis sativa</name>
    <name type="common">Hemp</name>
    <name type="synonym">Marijuana</name>
    <dbReference type="NCBI Taxonomy" id="3483"/>
    <lineage>
        <taxon>Eukaryota</taxon>
        <taxon>Viridiplantae</taxon>
        <taxon>Streptophyta</taxon>
        <taxon>Embryophyta</taxon>
        <taxon>Tracheophyta</taxon>
        <taxon>Spermatophyta</taxon>
        <taxon>Magnoliopsida</taxon>
        <taxon>eudicotyledons</taxon>
        <taxon>Gunneridae</taxon>
        <taxon>Pentapetalae</taxon>
        <taxon>rosids</taxon>
        <taxon>fabids</taxon>
        <taxon>Rosales</taxon>
        <taxon>Cannabaceae</taxon>
        <taxon>Cannabis</taxon>
    </lineage>
</organism>
<dbReference type="Pfam" id="PF01095">
    <property type="entry name" value="Pectinesterase"/>
    <property type="match status" value="1"/>
</dbReference>
<dbReference type="GO" id="GO:0030599">
    <property type="term" value="F:pectinesterase activity"/>
    <property type="evidence" value="ECO:0007669"/>
    <property type="project" value="UniProtKB-UniRule"/>
</dbReference>
<gene>
    <name evidence="12" type="ORF">G4B88_007963</name>
</gene>
<comment type="subcellular location">
    <subcellularLocation>
        <location evidence="1">Secreted</location>
        <location evidence="1">Cell wall</location>
    </subcellularLocation>
</comment>
<sequence>MFKTKLTILLWLSAFVIALFSMIISLHKIPLFPTITTPNISPGNSLEHSIYDRIFKQSDSENLFSHLITTMVSTSSIGGHHHHHQNRRKPNCDQSKWESSLINKYNAGLVLTVGEKVVVNANKTNLIFQGQGYLNTKIAWNDTANSTGGTVYSSSVSIFAPNFTAYNISFQNTAPPPSPGVVGGQAVAIRVAGDEAAFYGCGFYGAQDTLNDDRGRHYYKDCFIQGSIDFIFGNARSLYEGCSINSIAEAVTSGISGAITAHGRQSMEEETGYSFVNCTITGTGKVWLGRAWGVYATVVFSTTYMSDVVSSDAWNDWRDPSRDQSVFFGEYQCEGPGANSTYRVSYAKQLQRAEAASFMDISYINGNDWLLDHPNIISSQYKEDYHRNYNDQFSSY</sequence>
<dbReference type="InterPro" id="IPR012334">
    <property type="entry name" value="Pectin_lyas_fold"/>
</dbReference>
<keyword evidence="13" id="KW-1185">Reference proteome</keyword>
<dbReference type="InterPro" id="IPR000070">
    <property type="entry name" value="Pectinesterase_cat"/>
</dbReference>
<evidence type="ECO:0000256" key="2">
    <source>
        <dbReference type="ARBA" id="ARBA00005184"/>
    </source>
</evidence>
<evidence type="ECO:0000256" key="6">
    <source>
        <dbReference type="ARBA" id="ARBA00022801"/>
    </source>
</evidence>
<name>A0A7J6I6Y3_CANSA</name>
<comment type="caution">
    <text evidence="12">The sequence shown here is derived from an EMBL/GenBank/DDBJ whole genome shotgun (WGS) entry which is preliminary data.</text>
</comment>
<keyword evidence="6 10" id="KW-0378">Hydrolase</keyword>
<evidence type="ECO:0000256" key="5">
    <source>
        <dbReference type="ARBA" id="ARBA00022512"/>
    </source>
</evidence>
<dbReference type="UniPathway" id="UPA00545">
    <property type="reaction ID" value="UER00823"/>
</dbReference>
<dbReference type="GO" id="GO:0042545">
    <property type="term" value="P:cell wall modification"/>
    <property type="evidence" value="ECO:0007669"/>
    <property type="project" value="UniProtKB-UniRule"/>
</dbReference>
<dbReference type="EC" id="3.1.1.11" evidence="4 10"/>
<keyword evidence="5" id="KW-0964">Secreted</keyword>
<feature type="active site" evidence="9">
    <location>
        <position position="229"/>
    </location>
</feature>
<comment type="similarity">
    <text evidence="3">Belongs to the pectinesterase family.</text>
</comment>
<keyword evidence="5" id="KW-0134">Cell wall</keyword>